<comment type="caution">
    <text evidence="1">The sequence shown here is derived from an EMBL/GenBank/DDBJ whole genome shotgun (WGS) entry which is preliminary data.</text>
</comment>
<dbReference type="EMBL" id="JBBHLD010000002">
    <property type="protein sequence ID" value="MEJ5903769.1"/>
    <property type="molecule type" value="Genomic_DNA"/>
</dbReference>
<proteinExistence type="predicted"/>
<dbReference type="RefSeq" id="WP_339548522.1">
    <property type="nucleotide sequence ID" value="NZ_JBBHLD010000002.1"/>
</dbReference>
<gene>
    <name evidence="1" type="ORF">V7V80_03640</name>
</gene>
<organism evidence="1 2">
    <name type="scientific">Pseudomonas kermanshahensis</name>
    <dbReference type="NCBI Taxonomy" id="2745482"/>
    <lineage>
        <taxon>Bacteria</taxon>
        <taxon>Pseudomonadati</taxon>
        <taxon>Pseudomonadota</taxon>
        <taxon>Gammaproteobacteria</taxon>
        <taxon>Pseudomonadales</taxon>
        <taxon>Pseudomonadaceae</taxon>
        <taxon>Pseudomonas</taxon>
    </lineage>
</organism>
<keyword evidence="2" id="KW-1185">Reference proteome</keyword>
<dbReference type="Proteomes" id="UP001377692">
    <property type="component" value="Unassembled WGS sequence"/>
</dbReference>
<sequence>MMDGLPRAWLDELNDQCALATDPDSRAAVLSEMAMAAHRRGEVDADQLCEMLEFTESARLYGLNEIDDAYAMGLFGYYEPLPEWGIEVIKGQGKKPPACD</sequence>
<evidence type="ECO:0000313" key="2">
    <source>
        <dbReference type="Proteomes" id="UP001377692"/>
    </source>
</evidence>
<reference evidence="1 2" key="1">
    <citation type="submission" date="2024-02" db="EMBL/GenBank/DDBJ databases">
        <title>Identification of pathogenicity and growth-promoting functions of Pseudomonas putida variants.</title>
        <authorList>
            <person name="Sun J."/>
        </authorList>
    </citation>
    <scope>NUCLEOTIDE SEQUENCE [LARGE SCALE GENOMIC DNA]</scope>
    <source>
        <strain evidence="1 2">A04</strain>
    </source>
</reference>
<evidence type="ECO:0000313" key="1">
    <source>
        <dbReference type="EMBL" id="MEJ5903769.1"/>
    </source>
</evidence>
<protein>
    <submittedName>
        <fullName evidence="1">Uncharacterized protein</fullName>
    </submittedName>
</protein>
<accession>A0ABU8R1L5</accession>
<name>A0ABU8R1L5_9PSED</name>